<name>A0A8X6PG85_NEPPI</name>
<accession>A0A8X6PG85</accession>
<keyword evidence="2" id="KW-1185">Reference proteome</keyword>
<dbReference type="Proteomes" id="UP000887013">
    <property type="component" value="Unassembled WGS sequence"/>
</dbReference>
<organism evidence="1 2">
    <name type="scientific">Nephila pilipes</name>
    <name type="common">Giant wood spider</name>
    <name type="synonym">Nephila maculata</name>
    <dbReference type="NCBI Taxonomy" id="299642"/>
    <lineage>
        <taxon>Eukaryota</taxon>
        <taxon>Metazoa</taxon>
        <taxon>Ecdysozoa</taxon>
        <taxon>Arthropoda</taxon>
        <taxon>Chelicerata</taxon>
        <taxon>Arachnida</taxon>
        <taxon>Araneae</taxon>
        <taxon>Araneomorphae</taxon>
        <taxon>Entelegynae</taxon>
        <taxon>Araneoidea</taxon>
        <taxon>Nephilidae</taxon>
        <taxon>Nephila</taxon>
    </lineage>
</organism>
<dbReference type="AlphaFoldDB" id="A0A8X6PG85"/>
<protein>
    <submittedName>
        <fullName evidence="1">Uncharacterized protein</fullName>
    </submittedName>
</protein>
<comment type="caution">
    <text evidence="1">The sequence shown here is derived from an EMBL/GenBank/DDBJ whole genome shotgun (WGS) entry which is preliminary data.</text>
</comment>
<evidence type="ECO:0000313" key="2">
    <source>
        <dbReference type="Proteomes" id="UP000887013"/>
    </source>
</evidence>
<sequence>IWIRQTTFHTSLTCGFLCLRHQWWASRAFAARLHVPNILQTVPSVVQELRVGERVNFSVIGSSMVRPVVLTCGFLQFPGSFSVRRDLGSWSVD</sequence>
<dbReference type="EMBL" id="BMAW01115515">
    <property type="protein sequence ID" value="GFT66460.1"/>
    <property type="molecule type" value="Genomic_DNA"/>
</dbReference>
<feature type="non-terminal residue" evidence="1">
    <location>
        <position position="1"/>
    </location>
</feature>
<proteinExistence type="predicted"/>
<gene>
    <name evidence="1" type="ORF">NPIL_376391</name>
</gene>
<reference evidence="1" key="1">
    <citation type="submission" date="2020-08" db="EMBL/GenBank/DDBJ databases">
        <title>Multicomponent nature underlies the extraordinary mechanical properties of spider dragline silk.</title>
        <authorList>
            <person name="Kono N."/>
            <person name="Nakamura H."/>
            <person name="Mori M."/>
            <person name="Yoshida Y."/>
            <person name="Ohtoshi R."/>
            <person name="Malay A.D."/>
            <person name="Moran D.A.P."/>
            <person name="Tomita M."/>
            <person name="Numata K."/>
            <person name="Arakawa K."/>
        </authorList>
    </citation>
    <scope>NUCLEOTIDE SEQUENCE</scope>
</reference>
<evidence type="ECO:0000313" key="1">
    <source>
        <dbReference type="EMBL" id="GFT66460.1"/>
    </source>
</evidence>